<dbReference type="Gene3D" id="1.20.1250.20">
    <property type="entry name" value="MFS general substrate transporter like domains"/>
    <property type="match status" value="1"/>
</dbReference>
<evidence type="ECO:0000313" key="8">
    <source>
        <dbReference type="EMBL" id="PAU92798.1"/>
    </source>
</evidence>
<keyword evidence="3 6" id="KW-0812">Transmembrane</keyword>
<feature type="transmembrane region" description="Helical" evidence="6">
    <location>
        <begin position="53"/>
        <end position="73"/>
    </location>
</feature>
<feature type="domain" description="Major facilitator superfamily (MFS) profile" evidence="7">
    <location>
        <begin position="1"/>
        <end position="364"/>
    </location>
</feature>
<keyword evidence="5 6" id="KW-0472">Membrane</keyword>
<keyword evidence="4 6" id="KW-1133">Transmembrane helix</keyword>
<feature type="transmembrane region" description="Helical" evidence="6">
    <location>
        <begin position="249"/>
        <end position="269"/>
    </location>
</feature>
<dbReference type="PANTHER" id="PTHR43124:SF3">
    <property type="entry name" value="CHLORAMPHENICOL EFFLUX PUMP RV0191"/>
    <property type="match status" value="1"/>
</dbReference>
<feature type="transmembrane region" description="Helical" evidence="6">
    <location>
        <begin position="112"/>
        <end position="130"/>
    </location>
</feature>
<name>A0A2A2G668_9BACT</name>
<dbReference type="SUPFAM" id="SSF103473">
    <property type="entry name" value="MFS general substrate transporter"/>
    <property type="match status" value="1"/>
</dbReference>
<evidence type="ECO:0000259" key="7">
    <source>
        <dbReference type="PROSITE" id="PS50850"/>
    </source>
</evidence>
<dbReference type="InterPro" id="IPR036259">
    <property type="entry name" value="MFS_trans_sf"/>
</dbReference>
<comment type="caution">
    <text evidence="8">The sequence shown here is derived from an EMBL/GenBank/DDBJ whole genome shotgun (WGS) entry which is preliminary data.</text>
</comment>
<dbReference type="GO" id="GO:0005886">
    <property type="term" value="C:plasma membrane"/>
    <property type="evidence" value="ECO:0007669"/>
    <property type="project" value="UniProtKB-SubCell"/>
</dbReference>
<comment type="subcellular location">
    <subcellularLocation>
        <location evidence="1">Cell membrane</location>
        <topology evidence="1">Multi-pass membrane protein</topology>
    </subcellularLocation>
</comment>
<dbReference type="Proteomes" id="UP000218831">
    <property type="component" value="Unassembled WGS sequence"/>
</dbReference>
<organism evidence="8 9">
    <name type="scientific">Fodinibius salipaludis</name>
    <dbReference type="NCBI Taxonomy" id="2032627"/>
    <lineage>
        <taxon>Bacteria</taxon>
        <taxon>Pseudomonadati</taxon>
        <taxon>Balneolota</taxon>
        <taxon>Balneolia</taxon>
        <taxon>Balneolales</taxon>
        <taxon>Balneolaceae</taxon>
        <taxon>Fodinibius</taxon>
    </lineage>
</organism>
<dbReference type="PRINTS" id="PR01036">
    <property type="entry name" value="TCRTETB"/>
</dbReference>
<keyword evidence="9" id="KW-1185">Reference proteome</keyword>
<dbReference type="AlphaFoldDB" id="A0A2A2G668"/>
<dbReference type="InterPro" id="IPR050189">
    <property type="entry name" value="MFS_Efflux_Transporters"/>
</dbReference>
<dbReference type="PANTHER" id="PTHR43124">
    <property type="entry name" value="PURINE EFFLUX PUMP PBUE"/>
    <property type="match status" value="1"/>
</dbReference>
<dbReference type="OrthoDB" id="9807274at2"/>
<evidence type="ECO:0000256" key="3">
    <source>
        <dbReference type="ARBA" id="ARBA00022692"/>
    </source>
</evidence>
<evidence type="ECO:0000256" key="1">
    <source>
        <dbReference type="ARBA" id="ARBA00004651"/>
    </source>
</evidence>
<dbReference type="PROSITE" id="PS00216">
    <property type="entry name" value="SUGAR_TRANSPORT_1"/>
    <property type="match status" value="1"/>
</dbReference>
<reference evidence="8 9" key="1">
    <citation type="submission" date="2017-08" db="EMBL/GenBank/DDBJ databases">
        <title>Aliifodinibius alkalisoli sp. nov., isolated from saline alkaline soil.</title>
        <authorList>
            <person name="Liu D."/>
            <person name="Zhang G."/>
        </authorList>
    </citation>
    <scope>NUCLEOTIDE SEQUENCE [LARGE SCALE GENOMIC DNA]</scope>
    <source>
        <strain evidence="8 9">WN023</strain>
    </source>
</reference>
<feature type="transmembrane region" description="Helical" evidence="6">
    <location>
        <begin position="187"/>
        <end position="208"/>
    </location>
</feature>
<accession>A0A2A2G668</accession>
<dbReference type="InterPro" id="IPR005829">
    <property type="entry name" value="Sugar_transporter_CS"/>
</dbReference>
<protein>
    <submittedName>
        <fullName evidence="8">MFS transporter</fullName>
    </submittedName>
</protein>
<dbReference type="CDD" id="cd17474">
    <property type="entry name" value="MFS_YfmO_like"/>
    <property type="match status" value="1"/>
</dbReference>
<gene>
    <name evidence="8" type="ORF">CK503_15010</name>
</gene>
<dbReference type="InterPro" id="IPR020846">
    <property type="entry name" value="MFS_dom"/>
</dbReference>
<feature type="transmembrane region" description="Helical" evidence="6">
    <location>
        <begin position="344"/>
        <end position="362"/>
    </location>
</feature>
<dbReference type="Pfam" id="PF07690">
    <property type="entry name" value="MFS_1"/>
    <property type="match status" value="1"/>
</dbReference>
<evidence type="ECO:0000256" key="5">
    <source>
        <dbReference type="ARBA" id="ARBA00023136"/>
    </source>
</evidence>
<feature type="transmembrane region" description="Helical" evidence="6">
    <location>
        <begin position="312"/>
        <end position="338"/>
    </location>
</feature>
<evidence type="ECO:0000313" key="9">
    <source>
        <dbReference type="Proteomes" id="UP000218831"/>
    </source>
</evidence>
<dbReference type="InterPro" id="IPR011701">
    <property type="entry name" value="MFS"/>
</dbReference>
<feature type="transmembrane region" description="Helical" evidence="6">
    <location>
        <begin position="136"/>
        <end position="158"/>
    </location>
</feature>
<dbReference type="PROSITE" id="PS50850">
    <property type="entry name" value="MFS"/>
    <property type="match status" value="1"/>
</dbReference>
<feature type="transmembrane region" description="Helical" evidence="6">
    <location>
        <begin position="24"/>
        <end position="46"/>
    </location>
</feature>
<feature type="transmembrane region" description="Helical" evidence="6">
    <location>
        <begin position="79"/>
        <end position="100"/>
    </location>
</feature>
<keyword evidence="2" id="KW-1003">Cell membrane</keyword>
<proteinExistence type="predicted"/>
<evidence type="ECO:0000256" key="4">
    <source>
        <dbReference type="ARBA" id="ARBA00022989"/>
    </source>
</evidence>
<feature type="transmembrane region" description="Helical" evidence="6">
    <location>
        <begin position="220"/>
        <end position="237"/>
    </location>
</feature>
<evidence type="ECO:0000256" key="6">
    <source>
        <dbReference type="SAM" id="Phobius"/>
    </source>
</evidence>
<feature type="transmembrane region" description="Helical" evidence="6">
    <location>
        <begin position="275"/>
        <end position="300"/>
    </location>
</feature>
<dbReference type="EMBL" id="NSKE01000013">
    <property type="protein sequence ID" value="PAU92798.1"/>
    <property type="molecule type" value="Genomic_DNA"/>
</dbReference>
<sequence>MGVSSIAPALPKMANVLEVSNERIGLLITAFTIPGMFLTPFLGVFADRIGRKVILVPSLFIFGIAGTACAFATDFTWLLILRFIQGIGGASLGALNVTLIGDLYEGNRRATAMGYNGSILSVGTAAYPAIGGGLALLGWFYPFFLTLIAIPVGLFVLAKLDNPEPDNHQNIKSYLGDILNALKSKTVIGLFAANFLTFIILYGGYLTYFPILLDEQFSKSSLVIGIMLSGSSLITAFASSQLGNLTRRFAESTLIITAAFLYFGVFLSIPFIENIWLFTLPIIVFGFAQGINIPSILNLLTHQAPKEYRAAFLSVNWTIIRSGQAVGPFLLGLVYGAFGLNGTFWISSTAALCFIAVGFLMIRP</sequence>
<evidence type="ECO:0000256" key="2">
    <source>
        <dbReference type="ARBA" id="ARBA00022475"/>
    </source>
</evidence>
<dbReference type="GO" id="GO:0022857">
    <property type="term" value="F:transmembrane transporter activity"/>
    <property type="evidence" value="ECO:0007669"/>
    <property type="project" value="InterPro"/>
</dbReference>